<keyword evidence="2" id="KW-1185">Reference proteome</keyword>
<comment type="caution">
    <text evidence="1">The sequence shown here is derived from an EMBL/GenBank/DDBJ whole genome shotgun (WGS) entry which is preliminary data.</text>
</comment>
<reference evidence="1 2" key="1">
    <citation type="journal article" date="2022" name="Hortic Res">
        <title>A haplotype resolved chromosomal level avocado genome allows analysis of novel avocado genes.</title>
        <authorList>
            <person name="Nath O."/>
            <person name="Fletcher S.J."/>
            <person name="Hayward A."/>
            <person name="Shaw L.M."/>
            <person name="Masouleh A.K."/>
            <person name="Furtado A."/>
            <person name="Henry R.J."/>
            <person name="Mitter N."/>
        </authorList>
    </citation>
    <scope>NUCLEOTIDE SEQUENCE [LARGE SCALE GENOMIC DNA]</scope>
    <source>
        <strain evidence="2">cv. Hass</strain>
    </source>
</reference>
<gene>
    <name evidence="1" type="ORF">MRB53_031997</name>
</gene>
<accession>A0ACC2KQP6</accession>
<dbReference type="Proteomes" id="UP001234297">
    <property type="component" value="Chromosome 10"/>
</dbReference>
<sequence>MRRPPLIFISIPAPCADHKAPRHPLHQNPPSPLISISHAPCHWPHRPHPSRPPSPASLSHAINPHRSPLSRPPSKQPFLVCYSKPLKAINITHCTTHLSTYRTYPHLGLASGTSWKAHISVRKYTSQLFTMTDLPEKINAATFQISFADGDRIGATNMYLGSIANNIPAVYFLEEKNIEPDNDLTYWYNFGLRHNNPYILRVYAKSDYLLPGGKEMELLFTEVIECTLKDWAKKNLLLHSPNSKRLSAPFINILLDILHGLIYFRINLRRPHSWITSDNIYIVRGRAKLANVSCYNCLEPTPSYRSYKKSEIPTKLSSSSRTTLNKAKGRAETFSLFYHK</sequence>
<evidence type="ECO:0000313" key="1">
    <source>
        <dbReference type="EMBL" id="KAJ8623468.1"/>
    </source>
</evidence>
<name>A0ACC2KQP6_PERAE</name>
<proteinExistence type="predicted"/>
<organism evidence="1 2">
    <name type="scientific">Persea americana</name>
    <name type="common">Avocado</name>
    <dbReference type="NCBI Taxonomy" id="3435"/>
    <lineage>
        <taxon>Eukaryota</taxon>
        <taxon>Viridiplantae</taxon>
        <taxon>Streptophyta</taxon>
        <taxon>Embryophyta</taxon>
        <taxon>Tracheophyta</taxon>
        <taxon>Spermatophyta</taxon>
        <taxon>Magnoliopsida</taxon>
        <taxon>Magnoliidae</taxon>
        <taxon>Laurales</taxon>
        <taxon>Lauraceae</taxon>
        <taxon>Persea</taxon>
    </lineage>
</organism>
<protein>
    <submittedName>
        <fullName evidence="1">Uncharacterized protein</fullName>
    </submittedName>
</protein>
<evidence type="ECO:0000313" key="2">
    <source>
        <dbReference type="Proteomes" id="UP001234297"/>
    </source>
</evidence>
<dbReference type="EMBL" id="CM056818">
    <property type="protein sequence ID" value="KAJ8623468.1"/>
    <property type="molecule type" value="Genomic_DNA"/>
</dbReference>